<reference evidence="7" key="1">
    <citation type="submission" date="2016-11" db="UniProtKB">
        <authorList>
            <consortium name="WormBaseParasite"/>
        </authorList>
    </citation>
    <scope>IDENTIFICATION</scope>
</reference>
<dbReference type="SUPFAM" id="SSF55307">
    <property type="entry name" value="Tubulin C-terminal domain-like"/>
    <property type="match status" value="1"/>
</dbReference>
<sequence>MVKCDPRRGKYMVRYEMFTLIGSINDNRVEILTMLAVCLLYRGDVVPKDINSAISSVKTKRTVQFVEWCVTLPIVILIKTFDETNYFPLTPAKTWHKLIIILFS</sequence>
<keyword evidence="6" id="KW-1185">Reference proteome</keyword>
<dbReference type="InterPro" id="IPR037103">
    <property type="entry name" value="Tubulin/FtsZ-like_C"/>
</dbReference>
<proteinExistence type="inferred from homology"/>
<evidence type="ECO:0000259" key="5">
    <source>
        <dbReference type="Pfam" id="PF03953"/>
    </source>
</evidence>
<dbReference type="Proteomes" id="UP000095283">
    <property type="component" value="Unplaced"/>
</dbReference>
<evidence type="ECO:0000256" key="3">
    <source>
        <dbReference type="ARBA" id="ARBA00022741"/>
    </source>
</evidence>
<dbReference type="WBParaSite" id="Hba_06649">
    <property type="protein sequence ID" value="Hba_06649"/>
    <property type="gene ID" value="Hba_06649"/>
</dbReference>
<comment type="similarity">
    <text evidence="1">Belongs to the tubulin family.</text>
</comment>
<organism evidence="6 7">
    <name type="scientific">Heterorhabditis bacteriophora</name>
    <name type="common">Entomopathogenic nematode worm</name>
    <dbReference type="NCBI Taxonomy" id="37862"/>
    <lineage>
        <taxon>Eukaryota</taxon>
        <taxon>Metazoa</taxon>
        <taxon>Ecdysozoa</taxon>
        <taxon>Nematoda</taxon>
        <taxon>Chromadorea</taxon>
        <taxon>Rhabditida</taxon>
        <taxon>Rhabditina</taxon>
        <taxon>Rhabditomorpha</taxon>
        <taxon>Strongyloidea</taxon>
        <taxon>Heterorhabditidae</taxon>
        <taxon>Heterorhabditis</taxon>
    </lineage>
</organism>
<dbReference type="GO" id="GO:0005874">
    <property type="term" value="C:microtubule"/>
    <property type="evidence" value="ECO:0007669"/>
    <property type="project" value="UniProtKB-KW"/>
</dbReference>
<dbReference type="InterPro" id="IPR008280">
    <property type="entry name" value="Tub_FtsZ_C"/>
</dbReference>
<name>A0A1I7WND5_HETBA</name>
<dbReference type="Gene3D" id="3.30.1330.20">
    <property type="entry name" value="Tubulin/FtsZ, C-terminal domain"/>
    <property type="match status" value="1"/>
</dbReference>
<evidence type="ECO:0000256" key="2">
    <source>
        <dbReference type="ARBA" id="ARBA00022701"/>
    </source>
</evidence>
<evidence type="ECO:0000313" key="6">
    <source>
        <dbReference type="Proteomes" id="UP000095283"/>
    </source>
</evidence>
<evidence type="ECO:0000256" key="1">
    <source>
        <dbReference type="ARBA" id="ARBA00009636"/>
    </source>
</evidence>
<keyword evidence="4" id="KW-0342">GTP-binding</keyword>
<evidence type="ECO:0000256" key="4">
    <source>
        <dbReference type="ARBA" id="ARBA00023134"/>
    </source>
</evidence>
<dbReference type="Pfam" id="PF03953">
    <property type="entry name" value="Tubulin_C"/>
    <property type="match status" value="1"/>
</dbReference>
<dbReference type="PANTHER" id="PTHR11588">
    <property type="entry name" value="TUBULIN"/>
    <property type="match status" value="1"/>
</dbReference>
<dbReference type="GO" id="GO:0005525">
    <property type="term" value="F:GTP binding"/>
    <property type="evidence" value="ECO:0007669"/>
    <property type="project" value="UniProtKB-KW"/>
</dbReference>
<keyword evidence="2" id="KW-0493">Microtubule</keyword>
<evidence type="ECO:0000313" key="7">
    <source>
        <dbReference type="WBParaSite" id="Hba_06649"/>
    </source>
</evidence>
<dbReference type="GO" id="GO:0007017">
    <property type="term" value="P:microtubule-based process"/>
    <property type="evidence" value="ECO:0007669"/>
    <property type="project" value="InterPro"/>
</dbReference>
<keyword evidence="3" id="KW-0547">Nucleotide-binding</keyword>
<feature type="domain" description="Tubulin/FtsZ 2-layer sandwich" evidence="5">
    <location>
        <begin position="33"/>
        <end position="71"/>
    </location>
</feature>
<protein>
    <submittedName>
        <fullName evidence="7">Tubulin_C domain-containing protein</fullName>
    </submittedName>
</protein>
<dbReference type="InterPro" id="IPR018316">
    <property type="entry name" value="Tubulin/FtsZ_2-layer-sand-dom"/>
</dbReference>
<accession>A0A1I7WND5</accession>
<dbReference type="AlphaFoldDB" id="A0A1I7WND5"/>
<dbReference type="InterPro" id="IPR000217">
    <property type="entry name" value="Tubulin"/>
</dbReference>